<reference evidence="9 10" key="1">
    <citation type="submission" date="2019-08" db="EMBL/GenBank/DDBJ databases">
        <title>In-depth cultivation of the pig gut microbiome towards novel bacterial diversity and tailored functional studies.</title>
        <authorList>
            <person name="Wylensek D."/>
            <person name="Hitch T.C.A."/>
            <person name="Clavel T."/>
        </authorList>
    </citation>
    <scope>NUCLEOTIDE SEQUENCE [LARGE SCALE GENOMIC DNA]</scope>
    <source>
        <strain evidence="9 10">RF-GAM-744-WT-7</strain>
    </source>
</reference>
<sequence>MRILYAILACVLVVCIVIATSVGPAGIGWNHTLSALLRAIPGVESLLAEHLAPVTPAQSGLILGVRLPRVILAALTGAGLSIAGAVMQGVFANSLAEPGVTGVSAGAAVGAVFVIVFGGVCLPPWFLTLTAFLGALAATVAVQLLAGIRGSHGATLLLVGIAINALLGAVVSATIANADSSDKAQGAMFWLNGDLSAASWRDVSVMVIPLIFGSLLLLFLSPELNLLTLGDAQATSTGVNTQLMRHLLLGLAALVTAAAVSVTGIISFVGLVVPHICRLLFGANHRRILPLSLLVGAIFLVLADLVARLLLHPVVLQTGTVTAFIGAPVLLYLVARRAR</sequence>
<feature type="transmembrane region" description="Helical" evidence="8">
    <location>
        <begin position="247"/>
        <end position="276"/>
    </location>
</feature>
<dbReference type="CDD" id="cd06550">
    <property type="entry name" value="TM_ABC_iron-siderophores_like"/>
    <property type="match status" value="1"/>
</dbReference>
<dbReference type="GO" id="GO:0033214">
    <property type="term" value="P:siderophore-iron import into cell"/>
    <property type="evidence" value="ECO:0007669"/>
    <property type="project" value="TreeGrafter"/>
</dbReference>
<gene>
    <name evidence="9" type="ORF">FYJ63_04800</name>
</gene>
<evidence type="ECO:0000256" key="6">
    <source>
        <dbReference type="ARBA" id="ARBA00022989"/>
    </source>
</evidence>
<dbReference type="EMBL" id="VUMY01000007">
    <property type="protein sequence ID" value="MST49553.1"/>
    <property type="molecule type" value="Genomic_DNA"/>
</dbReference>
<feature type="transmembrane region" description="Helical" evidence="8">
    <location>
        <begin position="199"/>
        <end position="220"/>
    </location>
</feature>
<dbReference type="Proteomes" id="UP000442535">
    <property type="component" value="Unassembled WGS sequence"/>
</dbReference>
<comment type="subcellular location">
    <subcellularLocation>
        <location evidence="1">Cell membrane</location>
        <topology evidence="1">Multi-pass membrane protein</topology>
    </subcellularLocation>
</comment>
<dbReference type="Gene3D" id="1.10.3470.10">
    <property type="entry name" value="ABC transporter involved in vitamin B12 uptake, BtuC"/>
    <property type="match status" value="1"/>
</dbReference>
<dbReference type="AlphaFoldDB" id="A0A7K0K244"/>
<comment type="similarity">
    <text evidence="2">Belongs to the binding-protein-dependent transport system permease family. FecCD subfamily.</text>
</comment>
<evidence type="ECO:0000256" key="1">
    <source>
        <dbReference type="ARBA" id="ARBA00004651"/>
    </source>
</evidence>
<evidence type="ECO:0000256" key="5">
    <source>
        <dbReference type="ARBA" id="ARBA00022692"/>
    </source>
</evidence>
<feature type="transmembrane region" description="Helical" evidence="8">
    <location>
        <begin position="316"/>
        <end position="335"/>
    </location>
</feature>
<dbReference type="PANTHER" id="PTHR30472">
    <property type="entry name" value="FERRIC ENTEROBACTIN TRANSPORT SYSTEM PERMEASE PROTEIN"/>
    <property type="match status" value="1"/>
</dbReference>
<evidence type="ECO:0000256" key="2">
    <source>
        <dbReference type="ARBA" id="ARBA00007935"/>
    </source>
</evidence>
<feature type="transmembrane region" description="Helical" evidence="8">
    <location>
        <begin position="70"/>
        <end position="91"/>
    </location>
</feature>
<keyword evidence="7 8" id="KW-0472">Membrane</keyword>
<evidence type="ECO:0000313" key="9">
    <source>
        <dbReference type="EMBL" id="MST49553.1"/>
    </source>
</evidence>
<name>A0A7K0K244_9ACTO</name>
<evidence type="ECO:0000313" key="10">
    <source>
        <dbReference type="Proteomes" id="UP000442535"/>
    </source>
</evidence>
<feature type="transmembrane region" description="Helical" evidence="8">
    <location>
        <begin position="288"/>
        <end position="310"/>
    </location>
</feature>
<dbReference type="Pfam" id="PF01032">
    <property type="entry name" value="FecCD"/>
    <property type="match status" value="1"/>
</dbReference>
<keyword evidence="3" id="KW-0813">Transport</keyword>
<feature type="transmembrane region" description="Helical" evidence="8">
    <location>
        <begin position="103"/>
        <end position="122"/>
    </location>
</feature>
<dbReference type="InterPro" id="IPR000522">
    <property type="entry name" value="ABC_transptr_permease_BtuC"/>
</dbReference>
<protein>
    <submittedName>
        <fullName evidence="9">Iron ABC transporter permease</fullName>
    </submittedName>
</protein>
<keyword evidence="10" id="KW-1185">Reference proteome</keyword>
<dbReference type="SUPFAM" id="SSF81345">
    <property type="entry name" value="ABC transporter involved in vitamin B12 uptake, BtuC"/>
    <property type="match status" value="1"/>
</dbReference>
<accession>A0A7K0K244</accession>
<dbReference type="PANTHER" id="PTHR30472:SF25">
    <property type="entry name" value="ABC TRANSPORTER PERMEASE PROTEIN MJ0876-RELATED"/>
    <property type="match status" value="1"/>
</dbReference>
<dbReference type="GO" id="GO:0005886">
    <property type="term" value="C:plasma membrane"/>
    <property type="evidence" value="ECO:0007669"/>
    <property type="project" value="UniProtKB-SubCell"/>
</dbReference>
<feature type="transmembrane region" description="Helical" evidence="8">
    <location>
        <begin position="129"/>
        <end position="148"/>
    </location>
</feature>
<feature type="transmembrane region" description="Helical" evidence="8">
    <location>
        <begin position="6"/>
        <end position="29"/>
    </location>
</feature>
<evidence type="ECO:0000256" key="7">
    <source>
        <dbReference type="ARBA" id="ARBA00023136"/>
    </source>
</evidence>
<proteinExistence type="inferred from homology"/>
<comment type="caution">
    <text evidence="9">The sequence shown here is derived from an EMBL/GenBank/DDBJ whole genome shotgun (WGS) entry which is preliminary data.</text>
</comment>
<organism evidence="9 10">
    <name type="scientific">Mobiluncus porci</name>
    <dbReference type="NCBI Taxonomy" id="2652278"/>
    <lineage>
        <taxon>Bacteria</taxon>
        <taxon>Bacillati</taxon>
        <taxon>Actinomycetota</taxon>
        <taxon>Actinomycetes</taxon>
        <taxon>Actinomycetales</taxon>
        <taxon>Actinomycetaceae</taxon>
        <taxon>Mobiluncus</taxon>
    </lineage>
</organism>
<keyword evidence="4" id="KW-1003">Cell membrane</keyword>
<dbReference type="FunFam" id="1.10.3470.10:FF:000001">
    <property type="entry name" value="Vitamin B12 ABC transporter permease BtuC"/>
    <property type="match status" value="1"/>
</dbReference>
<keyword evidence="5 8" id="KW-0812">Transmembrane</keyword>
<feature type="transmembrane region" description="Helical" evidence="8">
    <location>
        <begin position="154"/>
        <end position="178"/>
    </location>
</feature>
<keyword evidence="6 8" id="KW-1133">Transmembrane helix</keyword>
<dbReference type="GO" id="GO:0022857">
    <property type="term" value="F:transmembrane transporter activity"/>
    <property type="evidence" value="ECO:0007669"/>
    <property type="project" value="InterPro"/>
</dbReference>
<evidence type="ECO:0000256" key="3">
    <source>
        <dbReference type="ARBA" id="ARBA00022448"/>
    </source>
</evidence>
<evidence type="ECO:0000256" key="8">
    <source>
        <dbReference type="SAM" id="Phobius"/>
    </source>
</evidence>
<dbReference type="InterPro" id="IPR037294">
    <property type="entry name" value="ABC_BtuC-like"/>
</dbReference>
<evidence type="ECO:0000256" key="4">
    <source>
        <dbReference type="ARBA" id="ARBA00022475"/>
    </source>
</evidence>